<dbReference type="PANTHER" id="PTHR30290">
    <property type="entry name" value="PERIPLASMIC BINDING COMPONENT OF ABC TRANSPORTER"/>
    <property type="match status" value="1"/>
</dbReference>
<feature type="chain" id="PRO_5045210797" evidence="4">
    <location>
        <begin position="41"/>
        <end position="636"/>
    </location>
</feature>
<comment type="caution">
    <text evidence="6">The sequence shown here is derived from an EMBL/GenBank/DDBJ whole genome shotgun (WGS) entry which is preliminary data.</text>
</comment>
<dbReference type="InterPro" id="IPR030678">
    <property type="entry name" value="Peptide/Ni-bd"/>
</dbReference>
<dbReference type="EMBL" id="JAHUZE010000001">
    <property type="protein sequence ID" value="MBV7377518.1"/>
    <property type="molecule type" value="Genomic_DNA"/>
</dbReference>
<evidence type="ECO:0000313" key="6">
    <source>
        <dbReference type="EMBL" id="MBV7377518.1"/>
    </source>
</evidence>
<feature type="domain" description="Solute-binding protein family 5" evidence="5">
    <location>
        <begin position="128"/>
        <end position="534"/>
    </location>
</feature>
<evidence type="ECO:0000256" key="2">
    <source>
        <dbReference type="ARBA" id="ARBA00005695"/>
    </source>
</evidence>
<gene>
    <name evidence="6" type="ORF">KJP28_01170</name>
</gene>
<evidence type="ECO:0000259" key="5">
    <source>
        <dbReference type="Pfam" id="PF00496"/>
    </source>
</evidence>
<evidence type="ECO:0000256" key="3">
    <source>
        <dbReference type="ARBA" id="ARBA00022729"/>
    </source>
</evidence>
<evidence type="ECO:0000256" key="4">
    <source>
        <dbReference type="SAM" id="SignalP"/>
    </source>
</evidence>
<evidence type="ECO:0000313" key="7">
    <source>
        <dbReference type="Proteomes" id="UP000756530"/>
    </source>
</evidence>
<dbReference type="PIRSF" id="PIRSF002741">
    <property type="entry name" value="MppA"/>
    <property type="match status" value="1"/>
</dbReference>
<feature type="signal peptide" evidence="4">
    <location>
        <begin position="1"/>
        <end position="40"/>
    </location>
</feature>
<organism evidence="6 7">
    <name type="scientific">Maritimibacter dapengensis</name>
    <dbReference type="NCBI Taxonomy" id="2836868"/>
    <lineage>
        <taxon>Bacteria</taxon>
        <taxon>Pseudomonadati</taxon>
        <taxon>Pseudomonadota</taxon>
        <taxon>Alphaproteobacteria</taxon>
        <taxon>Rhodobacterales</taxon>
        <taxon>Roseobacteraceae</taxon>
        <taxon>Maritimibacter</taxon>
    </lineage>
</organism>
<sequence>MTPHRPRARAAAFPRTSPMPLMALALAAAGLVAAAPAAFGQDVTESHAFSNFGEVKYGPDMEHLDYVNPDAPKGGEISISAQGTFDSFNNYSRKGVSAALATIGSESLLVSTLDDPYGLYCFLCTTMEYPEDLKWVTFNLRDDVTFADGTPMTAADVEYSFNLFLEQGITEYRAIVEGFIEEVDVIDDHTIKFTFTDQAPIRERIGFAGGTPVFSQAWFEETGTRLDDSSNEPFMATGAYVLESKDFNRQIIYARNPDYWGSDHPMSIGRNNFDHIRVEYFADSQAGFEAFKAGTFTYRIENSSLIWATGYDFPALNEGNVIKEEIPDGTVGTAQSFVFNLDRETWQDKRVRDAVGMMFNFEWSNEALFYGLYDRVDSFWPGTDLAATGTPSEGEVAILQPLVDEGLLDASILTDEAVMPPVNTAEQNRPPRSVYREAGRLLEEAGWTVGSDGLRRNENGDLLSLELLSYAPTFDRILNPYIENLRLLGVDAELNRVDTAQYVENRRAGDFDVTNHSISMGFEPGIGLEQWFASKTADDSSRNLMRLRNDAVDRIIPQIVASETLDELKTRTHALDRVLRSIGFAVPQWYKPTHTVAYWDMFGRPDEIPPLGLGYLDFWWYDAEKHQALKDSGALR</sequence>
<comment type="subcellular location">
    <subcellularLocation>
        <location evidence="1">Periplasm</location>
    </subcellularLocation>
</comment>
<name>A0ABS6SX32_9RHOB</name>
<dbReference type="RefSeq" id="WP_218390400.1">
    <property type="nucleotide sequence ID" value="NZ_JAHUZE010000001.1"/>
</dbReference>
<proteinExistence type="inferred from homology"/>
<evidence type="ECO:0000256" key="1">
    <source>
        <dbReference type="ARBA" id="ARBA00004418"/>
    </source>
</evidence>
<keyword evidence="7" id="KW-1185">Reference proteome</keyword>
<dbReference type="CDD" id="cd08497">
    <property type="entry name" value="MbnE-like"/>
    <property type="match status" value="1"/>
</dbReference>
<reference evidence="6 7" key="1">
    <citation type="submission" date="2021-05" db="EMBL/GenBank/DDBJ databases">
        <title>Culturable bacteria isolated from Daya Bay.</title>
        <authorList>
            <person name="Zheng W."/>
            <person name="Yu S."/>
            <person name="Huang Y."/>
        </authorList>
    </citation>
    <scope>NUCLEOTIDE SEQUENCE [LARGE SCALE GENOMIC DNA]</scope>
    <source>
        <strain evidence="6 7">DP4N28-5</strain>
    </source>
</reference>
<comment type="similarity">
    <text evidence="2">Belongs to the bacterial solute-binding protein 5 family.</text>
</comment>
<protein>
    <submittedName>
        <fullName evidence="6">Extracellular solute-binding protein</fullName>
    </submittedName>
</protein>
<keyword evidence="3 4" id="KW-0732">Signal</keyword>
<dbReference type="Proteomes" id="UP000756530">
    <property type="component" value="Unassembled WGS sequence"/>
</dbReference>
<dbReference type="Pfam" id="PF00496">
    <property type="entry name" value="SBP_bac_5"/>
    <property type="match status" value="1"/>
</dbReference>
<accession>A0ABS6SX32</accession>
<dbReference type="InterPro" id="IPR000914">
    <property type="entry name" value="SBP_5_dom"/>
</dbReference>
<dbReference type="PANTHER" id="PTHR30290:SF64">
    <property type="entry name" value="ABC TRANSPORTER PERIPLASMIC BINDING PROTEIN"/>
    <property type="match status" value="1"/>
</dbReference>
<dbReference type="InterPro" id="IPR039424">
    <property type="entry name" value="SBP_5"/>
</dbReference>